<keyword evidence="1 9" id="KW-0479">Metal-binding</keyword>
<evidence type="ECO:0000313" key="13">
    <source>
        <dbReference type="Proteomes" id="UP000596660"/>
    </source>
</evidence>
<comment type="subcellular location">
    <subcellularLocation>
        <location evidence="8 9">Nucleus</location>
    </subcellularLocation>
</comment>
<evidence type="ECO:0000256" key="1">
    <source>
        <dbReference type="ARBA" id="ARBA00022723"/>
    </source>
</evidence>
<keyword evidence="3 9" id="KW-0862">Zinc</keyword>
<evidence type="ECO:0000256" key="10">
    <source>
        <dbReference type="SAM" id="MobiDB-lite"/>
    </source>
</evidence>
<keyword evidence="4 9" id="KW-0805">Transcription regulation</keyword>
<dbReference type="PANTHER" id="PTHR31992:SF344">
    <property type="entry name" value="DOF ZINC FINGER PROTEIN"/>
    <property type="match status" value="1"/>
</dbReference>
<keyword evidence="6 9" id="KW-0804">Transcription</keyword>
<evidence type="ECO:0000313" key="12">
    <source>
        <dbReference type="EnsemblPlants" id="AUR62038328-RA:cds"/>
    </source>
</evidence>
<name>A0A803N044_CHEQI</name>
<dbReference type="GO" id="GO:0008270">
    <property type="term" value="F:zinc ion binding"/>
    <property type="evidence" value="ECO:0007669"/>
    <property type="project" value="UniProtKB-KW"/>
</dbReference>
<evidence type="ECO:0000256" key="4">
    <source>
        <dbReference type="ARBA" id="ARBA00023015"/>
    </source>
</evidence>
<evidence type="ECO:0000256" key="3">
    <source>
        <dbReference type="ARBA" id="ARBA00022833"/>
    </source>
</evidence>
<dbReference type="KEGG" id="cqi:110738140"/>
<dbReference type="OrthoDB" id="1927254at2759"/>
<dbReference type="AlphaFoldDB" id="A0A803N044"/>
<dbReference type="GO" id="GO:0005634">
    <property type="term" value="C:nucleus"/>
    <property type="evidence" value="ECO:0007669"/>
    <property type="project" value="UniProtKB-SubCell"/>
</dbReference>
<keyword evidence="2 8" id="KW-0863">Zinc-finger</keyword>
<dbReference type="EnsemblPlants" id="AUR62038328-RA">
    <property type="protein sequence ID" value="AUR62038328-RA:cds"/>
    <property type="gene ID" value="AUR62038328"/>
</dbReference>
<dbReference type="OMA" id="NGDSNCW"/>
<accession>A0A803N044</accession>
<dbReference type="InterPro" id="IPR003851">
    <property type="entry name" value="Znf_Dof"/>
</dbReference>
<keyword evidence="7 8" id="KW-0539">Nucleus</keyword>
<dbReference type="GO" id="GO:0003677">
    <property type="term" value="F:DNA binding"/>
    <property type="evidence" value="ECO:0007669"/>
    <property type="project" value="UniProtKB-UniRule"/>
</dbReference>
<gene>
    <name evidence="12" type="primary">LOC110738140</name>
</gene>
<keyword evidence="13" id="KW-1185">Reference proteome</keyword>
<dbReference type="Proteomes" id="UP000596660">
    <property type="component" value="Unplaced"/>
</dbReference>
<dbReference type="PROSITE" id="PS01361">
    <property type="entry name" value="ZF_DOF_1"/>
    <property type="match status" value="1"/>
</dbReference>
<dbReference type="RefSeq" id="XP_021774198.1">
    <property type="nucleotide sequence ID" value="XM_021918506.1"/>
</dbReference>
<feature type="region of interest" description="Disordered" evidence="10">
    <location>
        <begin position="166"/>
        <end position="189"/>
    </location>
</feature>
<evidence type="ECO:0000256" key="6">
    <source>
        <dbReference type="ARBA" id="ARBA00023163"/>
    </source>
</evidence>
<dbReference type="PROSITE" id="PS50884">
    <property type="entry name" value="ZF_DOF_2"/>
    <property type="match status" value="1"/>
</dbReference>
<organism evidence="12 13">
    <name type="scientific">Chenopodium quinoa</name>
    <name type="common">Quinoa</name>
    <dbReference type="NCBI Taxonomy" id="63459"/>
    <lineage>
        <taxon>Eukaryota</taxon>
        <taxon>Viridiplantae</taxon>
        <taxon>Streptophyta</taxon>
        <taxon>Embryophyta</taxon>
        <taxon>Tracheophyta</taxon>
        <taxon>Spermatophyta</taxon>
        <taxon>Magnoliopsida</taxon>
        <taxon>eudicotyledons</taxon>
        <taxon>Gunneridae</taxon>
        <taxon>Pentapetalae</taxon>
        <taxon>Caryophyllales</taxon>
        <taxon>Chenopodiaceae</taxon>
        <taxon>Chenopodioideae</taxon>
        <taxon>Atripliceae</taxon>
        <taxon>Chenopodium</taxon>
    </lineage>
</organism>
<evidence type="ECO:0000256" key="8">
    <source>
        <dbReference type="PROSITE-ProRule" id="PRU00071"/>
    </source>
</evidence>
<proteinExistence type="predicted"/>
<dbReference type="GeneID" id="110738140"/>
<feature type="region of interest" description="Disordered" evidence="10">
    <location>
        <begin position="67"/>
        <end position="117"/>
    </location>
</feature>
<reference evidence="12" key="2">
    <citation type="submission" date="2021-03" db="UniProtKB">
        <authorList>
            <consortium name="EnsemblPlants"/>
        </authorList>
    </citation>
    <scope>IDENTIFICATION</scope>
</reference>
<protein>
    <recommendedName>
        <fullName evidence="9">Dof zinc finger protein</fullName>
    </recommendedName>
</protein>
<feature type="compositionally biased region" description="Low complexity" evidence="10">
    <location>
        <begin position="85"/>
        <end position="104"/>
    </location>
</feature>
<evidence type="ECO:0000256" key="7">
    <source>
        <dbReference type="ARBA" id="ARBA00023242"/>
    </source>
</evidence>
<evidence type="ECO:0000256" key="2">
    <source>
        <dbReference type="ARBA" id="ARBA00022771"/>
    </source>
</evidence>
<dbReference type="Pfam" id="PF02701">
    <property type="entry name" value="Zn_ribbon_Dof"/>
    <property type="match status" value="1"/>
</dbReference>
<reference evidence="12" key="1">
    <citation type="journal article" date="2017" name="Nature">
        <title>The genome of Chenopodium quinoa.</title>
        <authorList>
            <person name="Jarvis D.E."/>
            <person name="Ho Y.S."/>
            <person name="Lightfoot D.J."/>
            <person name="Schmoeckel S.M."/>
            <person name="Li B."/>
            <person name="Borm T.J.A."/>
            <person name="Ohyanagi H."/>
            <person name="Mineta K."/>
            <person name="Michell C.T."/>
            <person name="Saber N."/>
            <person name="Kharbatia N.M."/>
            <person name="Rupper R.R."/>
            <person name="Sharp A.R."/>
            <person name="Dally N."/>
            <person name="Boughton B.A."/>
            <person name="Woo Y.H."/>
            <person name="Gao G."/>
            <person name="Schijlen E.G.W.M."/>
            <person name="Guo X."/>
            <person name="Momin A.A."/>
            <person name="Negrao S."/>
            <person name="Al-Babili S."/>
            <person name="Gehring C."/>
            <person name="Roessner U."/>
            <person name="Jung C."/>
            <person name="Murphy K."/>
            <person name="Arold S.T."/>
            <person name="Gojobori T."/>
            <person name="van der Linden C.G."/>
            <person name="van Loo E.N."/>
            <person name="Jellen E.N."/>
            <person name="Maughan P.J."/>
            <person name="Tester M."/>
        </authorList>
    </citation>
    <scope>NUCLEOTIDE SEQUENCE [LARGE SCALE GENOMIC DNA]</scope>
    <source>
        <strain evidence="12">cv. PI 614886</strain>
    </source>
</reference>
<dbReference type="Gramene" id="AUR62038328-RA">
    <property type="protein sequence ID" value="AUR62038328-RA:cds"/>
    <property type="gene ID" value="AUR62038328"/>
</dbReference>
<evidence type="ECO:0000259" key="11">
    <source>
        <dbReference type="PROSITE" id="PS50884"/>
    </source>
</evidence>
<evidence type="ECO:0000256" key="9">
    <source>
        <dbReference type="RuleBase" id="RU369094"/>
    </source>
</evidence>
<dbReference type="InterPro" id="IPR045174">
    <property type="entry name" value="Dof"/>
</dbReference>
<dbReference type="PANTHER" id="PTHR31992">
    <property type="entry name" value="DOF ZINC FINGER PROTEIN DOF1.4-RELATED"/>
    <property type="match status" value="1"/>
</dbReference>
<keyword evidence="5 8" id="KW-0238">DNA-binding</keyword>
<sequence length="224" mass="23793">MQDPSVAAAAAFPQLKAPQFPEQEQLKCPRCDSNNTKFCYYNNYNLSQPRHFCKNCKRYWTKGGSLRNIPVGGGSRKNTKRISSKRSSSTTSASSAAQTHSTSSGLRPEPKPVSTFTPEVETGLRLPAPAGSAVGSFTSLLGLASEGQFSNLFLEGLAPKGLKLGQGDGSSRNPGSELFHGNGGSTSEGLFMSGLQTGGDQSCNWSTTNGWPDLAIYTPGSKFQ</sequence>
<dbReference type="GO" id="GO:0003700">
    <property type="term" value="F:DNA-binding transcription factor activity"/>
    <property type="evidence" value="ECO:0007669"/>
    <property type="project" value="UniProtKB-UniRule"/>
</dbReference>
<comment type="function">
    <text evidence="9">Transcription factor that binds specifically to a 5'-AA[AG]G-3' consensus core sequence.</text>
</comment>
<feature type="domain" description="Dof-type" evidence="11">
    <location>
        <begin position="26"/>
        <end position="80"/>
    </location>
</feature>
<evidence type="ECO:0000256" key="5">
    <source>
        <dbReference type="ARBA" id="ARBA00023125"/>
    </source>
</evidence>